<dbReference type="Pfam" id="PF02767">
    <property type="entry name" value="DNA_pol3_beta_2"/>
    <property type="match status" value="1"/>
</dbReference>
<dbReference type="GO" id="GO:0005737">
    <property type="term" value="C:cytoplasm"/>
    <property type="evidence" value="ECO:0007669"/>
    <property type="project" value="UniProtKB-SubCell"/>
</dbReference>
<proteinExistence type="inferred from homology"/>
<dbReference type="PANTHER" id="PTHR30478:SF0">
    <property type="entry name" value="BETA SLIDING CLAMP"/>
    <property type="match status" value="1"/>
</dbReference>
<dbReference type="Pfam" id="PF00712">
    <property type="entry name" value="DNA_pol3_beta"/>
    <property type="match status" value="1"/>
</dbReference>
<keyword evidence="9" id="KW-0238">DNA-binding</keyword>
<evidence type="ECO:0000259" key="12">
    <source>
        <dbReference type="Pfam" id="PF00712"/>
    </source>
</evidence>
<keyword evidence="4" id="KW-0963">Cytoplasm</keyword>
<evidence type="ECO:0000313" key="14">
    <source>
        <dbReference type="EMBL" id="MDI7924573.1"/>
    </source>
</evidence>
<keyword evidence="7" id="KW-0235">DNA replication</keyword>
<evidence type="ECO:0000259" key="13">
    <source>
        <dbReference type="Pfam" id="PF02767"/>
    </source>
</evidence>
<evidence type="ECO:0000256" key="4">
    <source>
        <dbReference type="ARBA" id="ARBA00022490"/>
    </source>
</evidence>
<dbReference type="Gene3D" id="3.10.150.10">
    <property type="entry name" value="DNA Polymerase III, subunit A, domain 2"/>
    <property type="match status" value="1"/>
</dbReference>
<evidence type="ECO:0000256" key="10">
    <source>
        <dbReference type="ARBA" id="ARBA00030988"/>
    </source>
</evidence>
<dbReference type="GO" id="GO:0006271">
    <property type="term" value="P:DNA strand elongation involved in DNA replication"/>
    <property type="evidence" value="ECO:0007669"/>
    <property type="project" value="TreeGrafter"/>
</dbReference>
<comment type="caution">
    <text evidence="14">The sequence shown here is derived from an EMBL/GenBank/DDBJ whole genome shotgun (WGS) entry which is preliminary data.</text>
</comment>
<sequence>MKFETTAGELKTALRTLSKVAQSNFASPILNCVLIDGSLIRACNLDIDIAVTVPVRRAKGSACIPCRPLANLVSHIDAGEVIRIETGEQGATISFSGGRYDLPTMDPADFPSISVDSATARDVDGAALARAINFVAPCVSREETRYYLNGVHLDGDVVVATDGHRLACHPLGFDCGDLTGSIIPIYAVALLANLPPAQRIAVRKDPYPTMEITMAGVVMKIRLIDGNFPDWRRVVPKFEDGSTELALERGKFLRMLRRVSSVTMRGWACGVLAWAGGRVAPAIDRAEVDVSVREHLTADISGAAGSQAFNVRYLTHVLTILRSETVTMRTGDPRGPVLWRGEGDAFVVLMPMRELGKGGEMARGLLADLEAVDQIGAAA</sequence>
<dbReference type="InterPro" id="IPR001001">
    <property type="entry name" value="DNA_polIII_beta"/>
</dbReference>
<dbReference type="GO" id="GO:0009360">
    <property type="term" value="C:DNA polymerase III complex"/>
    <property type="evidence" value="ECO:0007669"/>
    <property type="project" value="InterPro"/>
</dbReference>
<comment type="similarity">
    <text evidence="2">Belongs to the beta sliding clamp family.</text>
</comment>
<keyword evidence="15" id="KW-1185">Reference proteome</keyword>
<keyword evidence="6 14" id="KW-0548">Nucleotidyltransferase</keyword>
<dbReference type="CDD" id="cd00140">
    <property type="entry name" value="beta_clamp"/>
    <property type="match status" value="1"/>
</dbReference>
<dbReference type="SUPFAM" id="SSF55979">
    <property type="entry name" value="DNA clamp"/>
    <property type="match status" value="3"/>
</dbReference>
<evidence type="ECO:0000313" key="15">
    <source>
        <dbReference type="Proteomes" id="UP001161580"/>
    </source>
</evidence>
<dbReference type="InterPro" id="IPR046938">
    <property type="entry name" value="DNA_clamp_sf"/>
</dbReference>
<dbReference type="NCBIfam" id="TIGR00663">
    <property type="entry name" value="dnan"/>
    <property type="match status" value="1"/>
</dbReference>
<dbReference type="Gene3D" id="3.70.10.10">
    <property type="match status" value="1"/>
</dbReference>
<feature type="domain" description="DNA polymerase III beta sliding clamp central" evidence="13">
    <location>
        <begin position="123"/>
        <end position="230"/>
    </location>
</feature>
<dbReference type="SMART" id="SM00480">
    <property type="entry name" value="POL3Bc"/>
    <property type="match status" value="1"/>
</dbReference>
<dbReference type="EMBL" id="JALDYZ010000016">
    <property type="protein sequence ID" value="MDI7924573.1"/>
    <property type="molecule type" value="Genomic_DNA"/>
</dbReference>
<dbReference type="InterPro" id="IPR022634">
    <property type="entry name" value="DNA_polIII_beta_N"/>
</dbReference>
<evidence type="ECO:0000256" key="11">
    <source>
        <dbReference type="ARBA" id="ARBA00033276"/>
    </source>
</evidence>
<keyword evidence="5 14" id="KW-0808">Transferase</keyword>
<dbReference type="GO" id="GO:0008408">
    <property type="term" value="F:3'-5' exonuclease activity"/>
    <property type="evidence" value="ECO:0007669"/>
    <property type="project" value="InterPro"/>
</dbReference>
<evidence type="ECO:0000256" key="1">
    <source>
        <dbReference type="ARBA" id="ARBA00004496"/>
    </source>
</evidence>
<organism evidence="14 15">
    <name type="scientific">Ferirhizobium litorale</name>
    <dbReference type="NCBI Taxonomy" id="2927786"/>
    <lineage>
        <taxon>Bacteria</taxon>
        <taxon>Pseudomonadati</taxon>
        <taxon>Pseudomonadota</taxon>
        <taxon>Alphaproteobacteria</taxon>
        <taxon>Hyphomicrobiales</taxon>
        <taxon>Rhizobiaceae</taxon>
        <taxon>Ferirhizobium</taxon>
    </lineage>
</organism>
<evidence type="ECO:0000256" key="9">
    <source>
        <dbReference type="ARBA" id="ARBA00023125"/>
    </source>
</evidence>
<dbReference type="GO" id="GO:0003887">
    <property type="term" value="F:DNA-directed DNA polymerase activity"/>
    <property type="evidence" value="ECO:0007669"/>
    <property type="project" value="UniProtKB-KW"/>
</dbReference>
<keyword evidence="8" id="KW-0239">DNA-directed DNA polymerase</keyword>
<reference evidence="14" key="1">
    <citation type="submission" date="2022-03" db="EMBL/GenBank/DDBJ databases">
        <title>Fererhizobium litorale gen. nov., sp. nov., isolated from sandy sediments of the Sea of Japan seashore.</title>
        <authorList>
            <person name="Romanenko L."/>
            <person name="Kurilenko V."/>
            <person name="Otstavnykh N."/>
            <person name="Svetashev V."/>
            <person name="Tekutyeva L."/>
            <person name="Isaeva M."/>
            <person name="Mikhailov V."/>
        </authorList>
    </citation>
    <scope>NUCLEOTIDE SEQUENCE</scope>
    <source>
        <strain evidence="14">KMM 9576</strain>
    </source>
</reference>
<evidence type="ECO:0000256" key="8">
    <source>
        <dbReference type="ARBA" id="ARBA00022932"/>
    </source>
</evidence>
<protein>
    <recommendedName>
        <fullName evidence="3">Beta sliding clamp</fullName>
    </recommendedName>
    <alternativeName>
        <fullName evidence="11">Beta-clamp processivity factor</fullName>
    </alternativeName>
    <alternativeName>
        <fullName evidence="10">DNA polymerase III beta sliding clamp subunit</fullName>
    </alternativeName>
</protein>
<name>A0AAE3QK47_9HYPH</name>
<evidence type="ECO:0000256" key="2">
    <source>
        <dbReference type="ARBA" id="ARBA00010752"/>
    </source>
</evidence>
<comment type="subcellular location">
    <subcellularLocation>
        <location evidence="1">Cytoplasm</location>
    </subcellularLocation>
</comment>
<evidence type="ECO:0000256" key="3">
    <source>
        <dbReference type="ARBA" id="ARBA00021035"/>
    </source>
</evidence>
<dbReference type="Proteomes" id="UP001161580">
    <property type="component" value="Unassembled WGS sequence"/>
</dbReference>
<accession>A0AAE3QK47</accession>
<gene>
    <name evidence="14" type="primary">dnaN</name>
    <name evidence="14" type="ORF">MRS75_21145</name>
</gene>
<dbReference type="RefSeq" id="WP_311794637.1">
    <property type="nucleotide sequence ID" value="NZ_JALDYZ010000016.1"/>
</dbReference>
<evidence type="ECO:0000256" key="6">
    <source>
        <dbReference type="ARBA" id="ARBA00022695"/>
    </source>
</evidence>
<evidence type="ECO:0000256" key="7">
    <source>
        <dbReference type="ARBA" id="ARBA00022705"/>
    </source>
</evidence>
<evidence type="ECO:0000256" key="5">
    <source>
        <dbReference type="ARBA" id="ARBA00022679"/>
    </source>
</evidence>
<dbReference type="PANTHER" id="PTHR30478">
    <property type="entry name" value="DNA POLYMERASE III SUBUNIT BETA"/>
    <property type="match status" value="1"/>
</dbReference>
<dbReference type="InterPro" id="IPR022637">
    <property type="entry name" value="DNA_polIII_beta_cen"/>
</dbReference>
<dbReference type="AlphaFoldDB" id="A0AAE3QK47"/>
<feature type="domain" description="DNA polymerase III beta sliding clamp N-terminal" evidence="12">
    <location>
        <begin position="1"/>
        <end position="113"/>
    </location>
</feature>
<dbReference type="GO" id="GO:0003677">
    <property type="term" value="F:DNA binding"/>
    <property type="evidence" value="ECO:0007669"/>
    <property type="project" value="UniProtKB-KW"/>
</dbReference>